<gene>
    <name evidence="4" type="ORF">APAC_1383</name>
</gene>
<evidence type="ECO:0000313" key="4">
    <source>
        <dbReference type="EMBL" id="QEP34495.1"/>
    </source>
</evidence>
<dbReference type="InterPro" id="IPR029787">
    <property type="entry name" value="Nucleotide_cyclase"/>
</dbReference>
<dbReference type="Gene3D" id="3.30.70.270">
    <property type="match status" value="1"/>
</dbReference>
<protein>
    <recommendedName>
        <fullName evidence="1">diguanylate cyclase</fullName>
        <ecNumber evidence="1">2.7.7.65</ecNumber>
    </recommendedName>
</protein>
<dbReference type="AlphaFoldDB" id="A0A5C2HAE6"/>
<dbReference type="PROSITE" id="PS50887">
    <property type="entry name" value="GGDEF"/>
    <property type="match status" value="1"/>
</dbReference>
<reference evidence="4 5" key="1">
    <citation type="submission" date="2019-09" db="EMBL/GenBank/DDBJ databases">
        <title>Complete genome sequencing of four Arcobacter species reveals a diverse suite of mobile elements.</title>
        <authorList>
            <person name="Miller W.G."/>
            <person name="Yee E."/>
            <person name="Bono J.L."/>
        </authorList>
    </citation>
    <scope>NUCLEOTIDE SEQUENCE [LARGE SCALE GENOMIC DNA]</scope>
    <source>
        <strain evidence="4 5">LMG 26638</strain>
    </source>
</reference>
<dbReference type="GO" id="GO:0052621">
    <property type="term" value="F:diguanylate cyclase activity"/>
    <property type="evidence" value="ECO:0007669"/>
    <property type="project" value="UniProtKB-EC"/>
</dbReference>
<dbReference type="SMART" id="SM00267">
    <property type="entry name" value="GGDEF"/>
    <property type="match status" value="1"/>
</dbReference>
<dbReference type="OrthoDB" id="9772835at2"/>
<evidence type="ECO:0000256" key="1">
    <source>
        <dbReference type="ARBA" id="ARBA00012528"/>
    </source>
</evidence>
<name>A0A5C2HAE6_9BACT</name>
<dbReference type="NCBIfam" id="TIGR00254">
    <property type="entry name" value="GGDEF"/>
    <property type="match status" value="1"/>
</dbReference>
<dbReference type="PANTHER" id="PTHR45138">
    <property type="entry name" value="REGULATORY COMPONENTS OF SENSORY TRANSDUCTION SYSTEM"/>
    <property type="match status" value="1"/>
</dbReference>
<dbReference type="KEGG" id="apai:APAC_1383"/>
<dbReference type="InterPro" id="IPR050469">
    <property type="entry name" value="Diguanylate_Cyclase"/>
</dbReference>
<reference evidence="5" key="2">
    <citation type="submission" date="2019-09" db="EMBL/GenBank/DDBJ databases">
        <title>Complete genome sequencing of four Arcobacter species reveals a diverse suite of mobile elements.</title>
        <authorList>
            <person name="On S.L.W."/>
            <person name="Miller W.G."/>
            <person name="Biggs P."/>
            <person name="Cornelius A."/>
            <person name="Vandamme P."/>
        </authorList>
    </citation>
    <scope>NUCLEOTIDE SEQUENCE [LARGE SCALE GENOMIC DNA]</scope>
    <source>
        <strain evidence="5">LMG 26638</strain>
    </source>
</reference>
<dbReference type="EMBL" id="CP035928">
    <property type="protein sequence ID" value="QEP34495.1"/>
    <property type="molecule type" value="Genomic_DNA"/>
</dbReference>
<evidence type="ECO:0000256" key="2">
    <source>
        <dbReference type="ARBA" id="ARBA00034247"/>
    </source>
</evidence>
<evidence type="ECO:0000313" key="5">
    <source>
        <dbReference type="Proteomes" id="UP000322726"/>
    </source>
</evidence>
<proteinExistence type="predicted"/>
<dbReference type="InterPro" id="IPR043128">
    <property type="entry name" value="Rev_trsase/Diguanyl_cyclase"/>
</dbReference>
<dbReference type="RefSeq" id="WP_130233428.1">
    <property type="nucleotide sequence ID" value="NZ_BMEF01000003.1"/>
</dbReference>
<organism evidence="4 5">
    <name type="scientific">Malaciobacter pacificus</name>
    <dbReference type="NCBI Taxonomy" id="1080223"/>
    <lineage>
        <taxon>Bacteria</taxon>
        <taxon>Pseudomonadati</taxon>
        <taxon>Campylobacterota</taxon>
        <taxon>Epsilonproteobacteria</taxon>
        <taxon>Campylobacterales</taxon>
        <taxon>Arcobacteraceae</taxon>
        <taxon>Malaciobacter</taxon>
    </lineage>
</organism>
<dbReference type="InterPro" id="IPR000160">
    <property type="entry name" value="GGDEF_dom"/>
</dbReference>
<dbReference type="PANTHER" id="PTHR45138:SF9">
    <property type="entry name" value="DIGUANYLATE CYCLASE DGCM-RELATED"/>
    <property type="match status" value="1"/>
</dbReference>
<comment type="catalytic activity">
    <reaction evidence="2">
        <text>2 GTP = 3',3'-c-di-GMP + 2 diphosphate</text>
        <dbReference type="Rhea" id="RHEA:24898"/>
        <dbReference type="ChEBI" id="CHEBI:33019"/>
        <dbReference type="ChEBI" id="CHEBI:37565"/>
        <dbReference type="ChEBI" id="CHEBI:58805"/>
        <dbReference type="EC" id="2.7.7.65"/>
    </reaction>
</comment>
<evidence type="ECO:0000259" key="3">
    <source>
        <dbReference type="PROSITE" id="PS50887"/>
    </source>
</evidence>
<dbReference type="CDD" id="cd01949">
    <property type="entry name" value="GGDEF"/>
    <property type="match status" value="1"/>
</dbReference>
<dbReference type="EC" id="2.7.7.65" evidence="1"/>
<dbReference type="Pfam" id="PF00990">
    <property type="entry name" value="GGDEF"/>
    <property type="match status" value="1"/>
</dbReference>
<keyword evidence="5" id="KW-1185">Reference proteome</keyword>
<dbReference type="SUPFAM" id="SSF55073">
    <property type="entry name" value="Nucleotide cyclase"/>
    <property type="match status" value="1"/>
</dbReference>
<feature type="domain" description="GGDEF" evidence="3">
    <location>
        <begin position="149"/>
        <end position="280"/>
    </location>
</feature>
<sequence>MYKISVSKDLFEEILLKKTNILKKENTKYWKKELLEVKILNDKLSYSIKSIDKLIITNGLGNDKPYMKVECLDIVYSPSKECFEFYLGKVLEQKNTQIEENYKDILIERLIKEKLELQNSLNKDHLTQVYNRRKMEDDLNIFINQKNAFMLTAIFIDIDRFKEINDNFGHDIGDKVLEHISKILRVYAKKLNGEVYRFGGEEFVIFSFIAKDRIITILNELKNEVKSNKMYHPKRDIFISISMGISFYDDYKDKKLFIKKADLAVYEAKKNGRDRIEFAN</sequence>
<reference evidence="4 5" key="3">
    <citation type="submission" date="2019-09" db="EMBL/GenBank/DDBJ databases">
        <title>Taxonomic note: a critical rebuttal of the proposed division of the genus Arcobacter into six genera, emended descriptions of Arcobacter anaerophilus and the genus Arcobacter, and an assessment of genus-level boundaries for Epsilonproteobacteria using in silico genomic comparator tools.</title>
        <authorList>
            <person name="On S.L.W."/>
            <person name="Miller W.G."/>
            <person name="Biggs P."/>
            <person name="Cornelius A."/>
            <person name="Vandamme P."/>
        </authorList>
    </citation>
    <scope>NUCLEOTIDE SEQUENCE [LARGE SCALE GENOMIC DNA]</scope>
    <source>
        <strain evidence="4 5">LMG 26638</strain>
    </source>
</reference>
<dbReference type="Proteomes" id="UP000322726">
    <property type="component" value="Chromosome"/>
</dbReference>
<accession>A0A5C2HAE6</accession>